<comment type="caution">
    <text evidence="2">The sequence shown here is derived from an EMBL/GenBank/DDBJ whole genome shotgun (WGS) entry which is preliminary data.</text>
</comment>
<proteinExistence type="predicted"/>
<feature type="transmembrane region" description="Helical" evidence="1">
    <location>
        <begin position="23"/>
        <end position="44"/>
    </location>
</feature>
<evidence type="ECO:0000313" key="2">
    <source>
        <dbReference type="EMBL" id="GDY67912.1"/>
    </source>
</evidence>
<keyword evidence="1" id="KW-1133">Transmembrane helix</keyword>
<gene>
    <name evidence="2" type="ORF">SAV14893_073050</name>
</gene>
<reference evidence="2 3" key="1">
    <citation type="submission" date="2019-04" db="EMBL/GenBank/DDBJ databases">
        <title>Draft genome sequences of Streptomyces avermitilis NBRC 14893.</title>
        <authorList>
            <person name="Komaki H."/>
            <person name="Tamura T."/>
            <person name="Hosoyama A."/>
        </authorList>
    </citation>
    <scope>NUCLEOTIDE SEQUENCE [LARGE SCALE GENOMIC DNA]</scope>
    <source>
        <strain evidence="2 3">NBRC 14893</strain>
    </source>
</reference>
<protein>
    <submittedName>
        <fullName evidence="2">Uncharacterized protein</fullName>
    </submittedName>
</protein>
<evidence type="ECO:0000256" key="1">
    <source>
        <dbReference type="SAM" id="Phobius"/>
    </source>
</evidence>
<dbReference type="AlphaFoldDB" id="A0A4D4M7P4"/>
<organism evidence="2 3">
    <name type="scientific">Streptomyces avermitilis</name>
    <dbReference type="NCBI Taxonomy" id="33903"/>
    <lineage>
        <taxon>Bacteria</taxon>
        <taxon>Bacillati</taxon>
        <taxon>Actinomycetota</taxon>
        <taxon>Actinomycetes</taxon>
        <taxon>Kitasatosporales</taxon>
        <taxon>Streptomycetaceae</taxon>
        <taxon>Streptomyces</taxon>
    </lineage>
</organism>
<sequence>MFGYAAPHVELGANMARMGPRRLLTTVVVLGGGAFLLGAGLLRLETQALVAAPA</sequence>
<accession>A0A4D4M7P4</accession>
<dbReference type="EMBL" id="BJHX01000001">
    <property type="protein sequence ID" value="GDY67912.1"/>
    <property type="molecule type" value="Genomic_DNA"/>
</dbReference>
<name>A0A4D4M7P4_STRAX</name>
<evidence type="ECO:0000313" key="3">
    <source>
        <dbReference type="Proteomes" id="UP000302139"/>
    </source>
</evidence>
<keyword evidence="1" id="KW-0812">Transmembrane</keyword>
<dbReference type="Proteomes" id="UP000302139">
    <property type="component" value="Unassembled WGS sequence"/>
</dbReference>
<keyword evidence="1" id="KW-0472">Membrane</keyword>